<evidence type="ECO:0000256" key="2">
    <source>
        <dbReference type="ARBA" id="ARBA00004496"/>
    </source>
</evidence>
<feature type="region of interest" description="Disordered" evidence="10">
    <location>
        <begin position="606"/>
        <end position="626"/>
    </location>
</feature>
<dbReference type="PANTHER" id="PTHR31169:SF8">
    <property type="entry name" value="ZINC-FINGER DOMAIN OF MONOAMINE-OXIDASE A REPRESSOR R1 PROTEIN"/>
    <property type="match status" value="1"/>
</dbReference>
<dbReference type="InterPro" id="IPR028942">
    <property type="entry name" value="WHIM1_dom"/>
</dbReference>
<feature type="compositionally biased region" description="Basic residues" evidence="10">
    <location>
        <begin position="222"/>
        <end position="232"/>
    </location>
</feature>
<keyword evidence="14" id="KW-1185">Reference proteome</keyword>
<name>A0A811PWT8_9POAL</name>
<keyword evidence="6" id="KW-0832">Ubl conjugation</keyword>
<dbReference type="GO" id="GO:0005737">
    <property type="term" value="C:cytoplasm"/>
    <property type="evidence" value="ECO:0007669"/>
    <property type="project" value="UniProtKB-SubCell"/>
</dbReference>
<evidence type="ECO:0000256" key="6">
    <source>
        <dbReference type="ARBA" id="ARBA00022843"/>
    </source>
</evidence>
<comment type="subcellular location">
    <subcellularLocation>
        <location evidence="2">Cytoplasm</location>
    </subcellularLocation>
    <subcellularLocation>
        <location evidence="1">Nucleus</location>
    </subcellularLocation>
</comment>
<dbReference type="EMBL" id="CAJGYO010000008">
    <property type="protein sequence ID" value="CAD6251044.1"/>
    <property type="molecule type" value="Genomic_DNA"/>
</dbReference>
<feature type="region of interest" description="Disordered" evidence="10">
    <location>
        <begin position="222"/>
        <end position="253"/>
    </location>
</feature>
<proteinExistence type="predicted"/>
<keyword evidence="9" id="KW-0539">Nucleus</keyword>
<organism evidence="13 14">
    <name type="scientific">Miscanthus lutarioriparius</name>
    <dbReference type="NCBI Taxonomy" id="422564"/>
    <lineage>
        <taxon>Eukaryota</taxon>
        <taxon>Viridiplantae</taxon>
        <taxon>Streptophyta</taxon>
        <taxon>Embryophyta</taxon>
        <taxon>Tracheophyta</taxon>
        <taxon>Spermatophyta</taxon>
        <taxon>Magnoliopsida</taxon>
        <taxon>Liliopsida</taxon>
        <taxon>Poales</taxon>
        <taxon>Poaceae</taxon>
        <taxon>PACMAD clade</taxon>
        <taxon>Panicoideae</taxon>
        <taxon>Andropogonodae</taxon>
        <taxon>Andropogoneae</taxon>
        <taxon>Saccharinae</taxon>
        <taxon>Miscanthus</taxon>
    </lineage>
</organism>
<keyword evidence="8" id="KW-0804">Transcription</keyword>
<dbReference type="PANTHER" id="PTHR31169">
    <property type="entry name" value="OS05G0300700 PROTEIN"/>
    <property type="match status" value="1"/>
</dbReference>
<sequence length="1266" mass="139265">MAAPPEGNVRFGEGRADVLEPQPLEVIAPKVKAKKRNPAPGVRVVGRRIYDPENGKTCHQCRQKTTDFAAACKQVKKKGPCPIKYCRKCLLNRYGESAEEAASKEDWICPKCRGICNCSFCRKKKGEMPTGIMAHIAKASGCTSVHDLLEKGSDVVAAAQAILKVNGSDKQGTKRSQGTDAADEVATEKDVNIGIDHNTVPGDEGDENIGVDLNSLPSVHIKKGQKLKHRAKKDPADETSHGGVNSEPLQMDENPDSLNSNTVLPRGTPVTNIAGAQLDDEDVGAAIQFLEFCRAFTEIFQIKKGQPERILQDLVGGRELRLVSSVVAGFHINLLSVIREGRGKKPLAYTRDGDAWVIDVGKYISESAFISKGFPLNYINQGISGYKNLSPSCKLRVLNFLCDETLSTDKLRNWIDMQNDIAAEPMNAAREKARAAKEMEKELKEGLKDNMDKTMLSPNEAAAFSSEENKYLISQIKVAQEVKRAAINDMATMEKQGGLWTKPLMVEKGVAYWKLDGYCDNSAILLQEYGDDELMANKDKWFMFIEDEEKVIEEHVATSCCLSPEDSLFPLPVSRHRCFECPGVFSGGSTNPCVSVWQRISPAHGATGVATPQRPSPVGVAGATQTQNVYRQPATSRVSVWRRISPAHESASAASQQRPSPAELVGGAEPFGVEVAAVIAARIDVDANSLVLRKASPSSYLLVLPELALVDRLVELRQPVSSSGFNFSLLCKRWSRLTGAQGRVLPFLIDVELRGIPNHVWETSTVDRLLSPHAWVQQETSLFPSVTSPTIVRFEVDVGPLPSDGVLVFGPADAASLGLDLGPRPVIDSQLASTGLGKAMVWSSPGRPTVPCSSLSLPVRLATVEASPASPHSPQRSPASVFPGFFPLAARGLPLRQLLMARLGSLWAQRRLLRRLRVGIPWARRPVDMLVPLPVIQKQRKKAPPSGSLLRRSRRVTGAAPCPLGPVLSEAQKRVMRQLGFEEREIIQPNAQDNYNDMDLKEILLLGRKYTWSNERRSPTLVRLDRAFCCGDWDNIFPDAVLQSTAAGVSDHCPLILGLKEEKQKAVDDFYENILGSAEVRDYTLNLDELDMQHHDLSDLDAPFSEEEVWATIKDMHLDKAPGPDGFTGRFYKSCWSIIEGDVLMALDAIHRGHVFKFRLLNTAYVTLLPKKVDVVEVKDFCPISLIHSVAKLGRKIHDNFMLVQQMVKSLHKKEAHILLKLDISKAFDSVSWSFDPGSHVQGRVRSAVARPYLLDPVHLLDTSTG</sequence>
<dbReference type="Pfam" id="PF15612">
    <property type="entry name" value="WHIM1"/>
    <property type="match status" value="1"/>
</dbReference>
<keyword evidence="7" id="KW-0805">Transcription regulation</keyword>
<comment type="caution">
    <text evidence="13">The sequence shown here is derived from an EMBL/GenBank/DDBJ whole genome shotgun (WGS) entry which is preliminary data.</text>
</comment>
<dbReference type="InterPro" id="IPR040221">
    <property type="entry name" value="CDCA7/CDA7L"/>
</dbReference>
<evidence type="ECO:0000313" key="14">
    <source>
        <dbReference type="Proteomes" id="UP000604825"/>
    </source>
</evidence>
<evidence type="ECO:0000259" key="12">
    <source>
        <dbReference type="Pfam" id="PF15612"/>
    </source>
</evidence>
<evidence type="ECO:0000313" key="13">
    <source>
        <dbReference type="EMBL" id="CAD6251044.1"/>
    </source>
</evidence>
<evidence type="ECO:0000256" key="9">
    <source>
        <dbReference type="ARBA" id="ARBA00023242"/>
    </source>
</evidence>
<keyword evidence="4" id="KW-1017">Isopeptide bond</keyword>
<evidence type="ECO:0000256" key="8">
    <source>
        <dbReference type="ARBA" id="ARBA00023163"/>
    </source>
</evidence>
<evidence type="ECO:0000256" key="3">
    <source>
        <dbReference type="ARBA" id="ARBA00022490"/>
    </source>
</evidence>
<feature type="domain" description="WHIM1" evidence="12">
    <location>
        <begin position="384"/>
        <end position="415"/>
    </location>
</feature>
<dbReference type="Pfam" id="PF10497">
    <property type="entry name" value="zf-4CXXC_R1"/>
    <property type="match status" value="1"/>
</dbReference>
<dbReference type="OrthoDB" id="298344at2759"/>
<dbReference type="InterPro" id="IPR036691">
    <property type="entry name" value="Endo/exonu/phosph_ase_sf"/>
</dbReference>
<evidence type="ECO:0000256" key="4">
    <source>
        <dbReference type="ARBA" id="ARBA00022499"/>
    </source>
</evidence>
<keyword evidence="5" id="KW-0597">Phosphoprotein</keyword>
<reference evidence="13" key="1">
    <citation type="submission" date="2020-10" db="EMBL/GenBank/DDBJ databases">
        <authorList>
            <person name="Han B."/>
            <person name="Lu T."/>
            <person name="Zhao Q."/>
            <person name="Huang X."/>
            <person name="Zhao Y."/>
        </authorList>
    </citation>
    <scope>NUCLEOTIDE SEQUENCE</scope>
</reference>
<evidence type="ECO:0000256" key="7">
    <source>
        <dbReference type="ARBA" id="ARBA00023015"/>
    </source>
</evidence>
<keyword evidence="3" id="KW-0963">Cytoplasm</keyword>
<evidence type="ECO:0000256" key="10">
    <source>
        <dbReference type="SAM" id="MobiDB-lite"/>
    </source>
</evidence>
<dbReference type="AlphaFoldDB" id="A0A811PWT8"/>
<dbReference type="Proteomes" id="UP000604825">
    <property type="component" value="Unassembled WGS sequence"/>
</dbReference>
<dbReference type="InterPro" id="IPR018866">
    <property type="entry name" value="Znf-4CXXC_R1"/>
</dbReference>
<evidence type="ECO:0000259" key="11">
    <source>
        <dbReference type="Pfam" id="PF10497"/>
    </source>
</evidence>
<protein>
    <submittedName>
        <fullName evidence="13">Uncharacterized protein</fullName>
    </submittedName>
</protein>
<dbReference type="GO" id="GO:0006355">
    <property type="term" value="P:regulation of DNA-templated transcription"/>
    <property type="evidence" value="ECO:0007669"/>
    <property type="project" value="InterPro"/>
</dbReference>
<dbReference type="SUPFAM" id="SSF56219">
    <property type="entry name" value="DNase I-like"/>
    <property type="match status" value="1"/>
</dbReference>
<evidence type="ECO:0000256" key="5">
    <source>
        <dbReference type="ARBA" id="ARBA00022553"/>
    </source>
</evidence>
<evidence type="ECO:0000256" key="1">
    <source>
        <dbReference type="ARBA" id="ARBA00004123"/>
    </source>
</evidence>
<accession>A0A811PWT8</accession>
<gene>
    <name evidence="13" type="ORF">NCGR_LOCUS34811</name>
</gene>
<feature type="domain" description="Zinc-finger" evidence="11">
    <location>
        <begin position="50"/>
        <end position="149"/>
    </location>
</feature>
<dbReference type="GO" id="GO:0005634">
    <property type="term" value="C:nucleus"/>
    <property type="evidence" value="ECO:0007669"/>
    <property type="project" value="UniProtKB-SubCell"/>
</dbReference>